<feature type="region of interest" description="Disordered" evidence="2">
    <location>
        <begin position="590"/>
        <end position="651"/>
    </location>
</feature>
<feature type="compositionally biased region" description="Polar residues" evidence="2">
    <location>
        <begin position="1"/>
        <end position="10"/>
    </location>
</feature>
<dbReference type="Gene3D" id="1.25.10.10">
    <property type="entry name" value="Leucine-rich Repeat Variant"/>
    <property type="match status" value="2"/>
</dbReference>
<feature type="domain" description="Wings apart-like protein C-terminal" evidence="3">
    <location>
        <begin position="247"/>
        <end position="576"/>
    </location>
</feature>
<dbReference type="EMBL" id="JARKIB010000008">
    <property type="protein sequence ID" value="KAJ7777419.1"/>
    <property type="molecule type" value="Genomic_DNA"/>
</dbReference>
<dbReference type="AlphaFoldDB" id="A0AAD7NW27"/>
<evidence type="ECO:0000313" key="5">
    <source>
        <dbReference type="Proteomes" id="UP001215598"/>
    </source>
</evidence>
<comment type="similarity">
    <text evidence="1">Belongs to the WAPL family.</text>
</comment>
<feature type="compositionally biased region" description="Pro residues" evidence="2">
    <location>
        <begin position="118"/>
        <end position="131"/>
    </location>
</feature>
<evidence type="ECO:0000313" key="4">
    <source>
        <dbReference type="EMBL" id="KAJ7777419.1"/>
    </source>
</evidence>
<dbReference type="Pfam" id="PF07814">
    <property type="entry name" value="WAPL"/>
    <property type="match status" value="1"/>
</dbReference>
<gene>
    <name evidence="4" type="ORF">B0H16DRAFT_1712422</name>
</gene>
<evidence type="ECO:0000259" key="3">
    <source>
        <dbReference type="Pfam" id="PF07814"/>
    </source>
</evidence>
<accession>A0AAD7NW27</accession>
<evidence type="ECO:0000256" key="2">
    <source>
        <dbReference type="SAM" id="MobiDB-lite"/>
    </source>
</evidence>
<feature type="region of interest" description="Disordered" evidence="2">
    <location>
        <begin position="1"/>
        <end position="164"/>
    </location>
</feature>
<name>A0AAD7NW27_9AGAR</name>
<evidence type="ECO:0000256" key="1">
    <source>
        <dbReference type="ARBA" id="ARBA00006854"/>
    </source>
</evidence>
<dbReference type="InterPro" id="IPR011989">
    <property type="entry name" value="ARM-like"/>
</dbReference>
<keyword evidence="5" id="KW-1185">Reference proteome</keyword>
<sequence length="840" mass="90973">MPSTSFNSRTYSRKAVKRKDSESLASEAKRRKYDEDEGEVSTDVEEDPPPRPRTPRDLSQIFEAVTPSTSNSPSPGKLAKRMLSRSRTESSIASGSGSGSKNSSTGSIFRTPSLPDTFQPPPNAPPSPGKPPTTEAKQSPVPRPKLSGRTYAGNSRSFLVPIPVNPGTLEQLQEELDDEFASRESYTSLRTRWGVDESEDDPYAYGSPTRSGSNLSTPNASPPKGGKGKGKARPEPVPLPNGMMNPLKSITELRNQGESRRFLDEVGYLWEGLDKSGGLGLRRASALEITTKLCESEFARKAKASDFIGPTWDLLRTAGGGQDEDRIMDILQAFFAALVARDPASLSDLAQRPSSSFTSTLFSILGTSSQSVDPLTCISDAAQLRKLGFSKKDQNLLTTIHTSISSSSVFPPSTRLSTSLLTSYTLTTLPSSLLLPTPGNLKALLISLKHHLSPLLASPMSTFMTTSLYNDPHINFPNIHNALSLIDTYLLAGWSPLLEDDLAANQQEFEDARDTWLPEGLVALGVYIESGTGRNANDKIMRDCSLVNLRLLVGLTHSDKTWCSNLTKSEFCFGFILRTILRGHSARLGKGVKDEPEASGGNVKREMGNGNGNGGSHGKRNGKTAVKVEAVKKEEDESDEELEDDNGTKDLDPAEEALDTLCLSLGLLTNLVQVDDRVKDTLRETYVSPHCTLPKCLTTCRCAQQITALEALARVYAQLLPAPTSRKVKLESSPEPEDASALLLAAEESRLLLSHLSLLFGLLMMDNPENQGVLLPLLPEPPLSSACPYDGDGAKVDVLVGQAREFVYIYSGVEGGGTAAEEEGEGVRAVLRFMEALRER</sequence>
<feature type="compositionally biased region" description="Polar residues" evidence="2">
    <location>
        <begin position="208"/>
        <end position="219"/>
    </location>
</feature>
<dbReference type="Proteomes" id="UP001215598">
    <property type="component" value="Unassembled WGS sequence"/>
</dbReference>
<dbReference type="InterPro" id="IPR039874">
    <property type="entry name" value="WAPL"/>
</dbReference>
<protein>
    <recommendedName>
        <fullName evidence="3">Wings apart-like protein C-terminal domain-containing protein</fullName>
    </recommendedName>
</protein>
<feature type="compositionally biased region" description="Acidic residues" evidence="2">
    <location>
        <begin position="636"/>
        <end position="645"/>
    </location>
</feature>
<dbReference type="PANTHER" id="PTHR22100:SF13">
    <property type="entry name" value="WINGS APART-LIKE PROTEIN HOMOLOG"/>
    <property type="match status" value="1"/>
</dbReference>
<feature type="compositionally biased region" description="Acidic residues" evidence="2">
    <location>
        <begin position="35"/>
        <end position="47"/>
    </location>
</feature>
<comment type="caution">
    <text evidence="4">The sequence shown here is derived from an EMBL/GenBank/DDBJ whole genome shotgun (WGS) entry which is preliminary data.</text>
</comment>
<feature type="compositionally biased region" description="Low complexity" evidence="2">
    <location>
        <begin position="89"/>
        <end position="107"/>
    </location>
</feature>
<organism evidence="4 5">
    <name type="scientific">Mycena metata</name>
    <dbReference type="NCBI Taxonomy" id="1033252"/>
    <lineage>
        <taxon>Eukaryota</taxon>
        <taxon>Fungi</taxon>
        <taxon>Dikarya</taxon>
        <taxon>Basidiomycota</taxon>
        <taxon>Agaricomycotina</taxon>
        <taxon>Agaricomycetes</taxon>
        <taxon>Agaricomycetidae</taxon>
        <taxon>Agaricales</taxon>
        <taxon>Marasmiineae</taxon>
        <taxon>Mycenaceae</taxon>
        <taxon>Mycena</taxon>
    </lineage>
</organism>
<dbReference type="InterPro" id="IPR022771">
    <property type="entry name" value="WAPL_C"/>
</dbReference>
<proteinExistence type="inferred from homology"/>
<feature type="region of interest" description="Disordered" evidence="2">
    <location>
        <begin position="192"/>
        <end position="246"/>
    </location>
</feature>
<reference evidence="4" key="1">
    <citation type="submission" date="2023-03" db="EMBL/GenBank/DDBJ databases">
        <title>Massive genome expansion in bonnet fungi (Mycena s.s.) driven by repeated elements and novel gene families across ecological guilds.</title>
        <authorList>
            <consortium name="Lawrence Berkeley National Laboratory"/>
            <person name="Harder C.B."/>
            <person name="Miyauchi S."/>
            <person name="Viragh M."/>
            <person name="Kuo A."/>
            <person name="Thoen E."/>
            <person name="Andreopoulos B."/>
            <person name="Lu D."/>
            <person name="Skrede I."/>
            <person name="Drula E."/>
            <person name="Henrissat B."/>
            <person name="Morin E."/>
            <person name="Kohler A."/>
            <person name="Barry K."/>
            <person name="LaButti K."/>
            <person name="Morin E."/>
            <person name="Salamov A."/>
            <person name="Lipzen A."/>
            <person name="Mereny Z."/>
            <person name="Hegedus B."/>
            <person name="Baldrian P."/>
            <person name="Stursova M."/>
            <person name="Weitz H."/>
            <person name="Taylor A."/>
            <person name="Grigoriev I.V."/>
            <person name="Nagy L.G."/>
            <person name="Martin F."/>
            <person name="Kauserud H."/>
        </authorList>
    </citation>
    <scope>NUCLEOTIDE SEQUENCE</scope>
    <source>
        <strain evidence="4">CBHHK182m</strain>
    </source>
</reference>
<dbReference type="PANTHER" id="PTHR22100">
    <property type="entry name" value="WINGS APART-LIKE PROTEIN HOMOLOG"/>
    <property type="match status" value="1"/>
</dbReference>